<gene>
    <name evidence="1" type="ORF">AVEN_142164_1</name>
</gene>
<proteinExistence type="predicted"/>
<dbReference type="Proteomes" id="UP000499080">
    <property type="component" value="Unassembled WGS sequence"/>
</dbReference>
<reference evidence="1 2" key="1">
    <citation type="journal article" date="2019" name="Sci. Rep.">
        <title>Orb-weaving spider Araneus ventricosus genome elucidates the spidroin gene catalogue.</title>
        <authorList>
            <person name="Kono N."/>
            <person name="Nakamura H."/>
            <person name="Ohtoshi R."/>
            <person name="Moran D.A.P."/>
            <person name="Shinohara A."/>
            <person name="Yoshida Y."/>
            <person name="Fujiwara M."/>
            <person name="Mori M."/>
            <person name="Tomita M."/>
            <person name="Arakawa K."/>
        </authorList>
    </citation>
    <scope>NUCLEOTIDE SEQUENCE [LARGE SCALE GENOMIC DNA]</scope>
</reference>
<organism evidence="1 2">
    <name type="scientific">Araneus ventricosus</name>
    <name type="common">Orbweaver spider</name>
    <name type="synonym">Epeira ventricosa</name>
    <dbReference type="NCBI Taxonomy" id="182803"/>
    <lineage>
        <taxon>Eukaryota</taxon>
        <taxon>Metazoa</taxon>
        <taxon>Ecdysozoa</taxon>
        <taxon>Arthropoda</taxon>
        <taxon>Chelicerata</taxon>
        <taxon>Arachnida</taxon>
        <taxon>Araneae</taxon>
        <taxon>Araneomorphae</taxon>
        <taxon>Entelegynae</taxon>
        <taxon>Araneoidea</taxon>
        <taxon>Araneidae</taxon>
        <taxon>Araneus</taxon>
    </lineage>
</organism>
<protein>
    <submittedName>
        <fullName evidence="1">Uncharacterized protein</fullName>
    </submittedName>
</protein>
<accession>A0A4Y2IJJ1</accession>
<sequence length="112" mass="12941">MAAEVQLRREGKRDLAAIVKELCKFSPRRGTTIKKSEEAFFKPKSKVVFLKTKRPLMAKVNLSTHHYEVIRQQTTKIHKNMYPGYKIKAANQLCYPSDVNVTETFAEINLRS</sequence>
<comment type="caution">
    <text evidence="1">The sequence shown here is derived from an EMBL/GenBank/DDBJ whole genome shotgun (WGS) entry which is preliminary data.</text>
</comment>
<evidence type="ECO:0000313" key="2">
    <source>
        <dbReference type="Proteomes" id="UP000499080"/>
    </source>
</evidence>
<name>A0A4Y2IJJ1_ARAVE</name>
<evidence type="ECO:0000313" key="1">
    <source>
        <dbReference type="EMBL" id="GBM77805.1"/>
    </source>
</evidence>
<dbReference type="AlphaFoldDB" id="A0A4Y2IJJ1"/>
<dbReference type="EMBL" id="BGPR01002710">
    <property type="protein sequence ID" value="GBM77805.1"/>
    <property type="molecule type" value="Genomic_DNA"/>
</dbReference>
<keyword evidence="2" id="KW-1185">Reference proteome</keyword>